<accession>A0A1C2J7H2</accession>
<feature type="transmembrane region" description="Helical" evidence="1">
    <location>
        <begin position="107"/>
        <end position="128"/>
    </location>
</feature>
<dbReference type="STRING" id="930.GCA_002079865_01833"/>
<evidence type="ECO:0000313" key="4">
    <source>
        <dbReference type="EMBL" id="OCX74089.1"/>
    </source>
</evidence>
<keyword evidence="6" id="KW-1185">Reference proteome</keyword>
<dbReference type="Proteomes" id="UP000094893">
    <property type="component" value="Unassembled WGS sequence"/>
</dbReference>
<evidence type="ECO:0000313" key="5">
    <source>
        <dbReference type="Proteomes" id="UP000094893"/>
    </source>
</evidence>
<protein>
    <recommendedName>
        <fullName evidence="2">Transposase zinc-ribbon domain-containing protein</fullName>
    </recommendedName>
</protein>
<reference evidence="4 5" key="1">
    <citation type="journal article" date="2016" name="Int. J. Mol. Sci.">
        <title>Comparative genomics of the extreme acidophile Acidithiobacillus thiooxidans reveals intraspecific divergence and niche adaptation.</title>
        <authorList>
            <person name="Zhang X."/>
            <person name="Feng X."/>
            <person name="Tao J."/>
            <person name="Ma L."/>
            <person name="Xiao Y."/>
            <person name="Liang Y."/>
            <person name="Liu X."/>
            <person name="Yin H."/>
        </authorList>
    </citation>
    <scope>NUCLEOTIDE SEQUENCE [LARGE SCALE GENOMIC DNA]</scope>
    <source>
        <strain evidence="4 5">A02</strain>
        <strain evidence="3">DXS-W</strain>
    </source>
</reference>
<evidence type="ECO:0000256" key="1">
    <source>
        <dbReference type="SAM" id="Phobius"/>
    </source>
</evidence>
<dbReference type="EMBL" id="LWRY01000132">
    <property type="protein sequence ID" value="OCX71517.1"/>
    <property type="molecule type" value="Genomic_DNA"/>
</dbReference>
<dbReference type="Pfam" id="PF12760">
    <property type="entry name" value="Zn_ribbon_IS1595"/>
    <property type="match status" value="1"/>
</dbReference>
<evidence type="ECO:0000313" key="3">
    <source>
        <dbReference type="EMBL" id="OCX71517.1"/>
    </source>
</evidence>
<keyword evidence="1" id="KW-0812">Transmembrane</keyword>
<evidence type="ECO:0000259" key="2">
    <source>
        <dbReference type="Pfam" id="PF12760"/>
    </source>
</evidence>
<feature type="domain" description="Transposase zinc-ribbon" evidence="2">
    <location>
        <begin position="58"/>
        <end position="104"/>
    </location>
</feature>
<dbReference type="Proteomes" id="UP000095008">
    <property type="component" value="Unassembled WGS sequence"/>
</dbReference>
<keyword evidence="1" id="KW-0472">Membrane</keyword>
<keyword evidence="1" id="KW-1133">Transmembrane helix</keyword>
<evidence type="ECO:0000313" key="6">
    <source>
        <dbReference type="Proteomes" id="UP000095008"/>
    </source>
</evidence>
<proteinExistence type="predicted"/>
<dbReference type="EMBL" id="LWSA01000078">
    <property type="protein sequence ID" value="OCX74089.1"/>
    <property type="molecule type" value="Genomic_DNA"/>
</dbReference>
<sequence length="149" mass="16830">MTDIFVDHADFPRGKTVKLQYLTCWHVQETVYSLSVIFMGGYEIHVTLKFMFSAAICTEEQCATALESARWPNGFHYPRCGRTRHSVLKCGSRKTFQCSHCRYQTSLIAGTLFQGTYLLLTLLFLAIYPISQAKTGISAFVLSRQLGVS</sequence>
<dbReference type="AlphaFoldDB" id="A0A1C2J7H2"/>
<dbReference type="InterPro" id="IPR024442">
    <property type="entry name" value="Transposase_Zn_ribbon"/>
</dbReference>
<gene>
    <name evidence="3" type="ORF">A6M23_11660</name>
    <name evidence="4" type="ORF">A6P07_06495</name>
</gene>
<organism evidence="4 5">
    <name type="scientific">Acidithiobacillus thiooxidans</name>
    <name type="common">Thiobacillus thiooxidans</name>
    <dbReference type="NCBI Taxonomy" id="930"/>
    <lineage>
        <taxon>Bacteria</taxon>
        <taxon>Pseudomonadati</taxon>
        <taxon>Pseudomonadota</taxon>
        <taxon>Acidithiobacillia</taxon>
        <taxon>Acidithiobacillales</taxon>
        <taxon>Acidithiobacillaceae</taxon>
        <taxon>Acidithiobacillus</taxon>
    </lineage>
</organism>
<comment type="caution">
    <text evidence="4">The sequence shown here is derived from an EMBL/GenBank/DDBJ whole genome shotgun (WGS) entry which is preliminary data.</text>
</comment>
<name>A0A1C2J7H2_ACITH</name>